<dbReference type="InterPro" id="IPR040674">
    <property type="entry name" value="PvuRts1I-like_SRA"/>
</dbReference>
<feature type="domain" description="PvuRts1 I-like SET and RING associated" evidence="1">
    <location>
        <begin position="146"/>
        <end position="283"/>
    </location>
</feature>
<gene>
    <name evidence="3" type="ORF">CLV38_1177</name>
</gene>
<comment type="caution">
    <text evidence="3">The sequence shown here is derived from an EMBL/GenBank/DDBJ whole genome shotgun (WGS) entry which is preliminary data.</text>
</comment>
<dbReference type="Pfam" id="PF18491">
    <property type="entry name" value="SRA"/>
    <property type="match status" value="1"/>
</dbReference>
<keyword evidence="4" id="KW-1185">Reference proteome</keyword>
<dbReference type="AlphaFoldDB" id="A0A2T0W5R4"/>
<dbReference type="EMBL" id="PVTO01000017">
    <property type="protein sequence ID" value="PRY81416.1"/>
    <property type="molecule type" value="Genomic_DNA"/>
</dbReference>
<dbReference type="OrthoDB" id="5125854at2"/>
<feature type="domain" description="Restriction endonuclease PvuRts1 I-like N-terminal" evidence="2">
    <location>
        <begin position="5"/>
        <end position="125"/>
    </location>
</feature>
<dbReference type="Proteomes" id="UP000238205">
    <property type="component" value="Unassembled WGS sequence"/>
</dbReference>
<evidence type="ECO:0000259" key="1">
    <source>
        <dbReference type="Pfam" id="PF18491"/>
    </source>
</evidence>
<reference evidence="3 4" key="1">
    <citation type="submission" date="2018-03" db="EMBL/GenBank/DDBJ databases">
        <title>Genomic Encyclopedia of Archaeal and Bacterial Type Strains, Phase II (KMG-II): from individual species to whole genera.</title>
        <authorList>
            <person name="Goeker M."/>
        </authorList>
    </citation>
    <scope>NUCLEOTIDE SEQUENCE [LARGE SCALE GENOMIC DNA]</scope>
    <source>
        <strain evidence="3 4">DSM 13175</strain>
    </source>
</reference>
<name>A0A2T0W5R4_9LACT</name>
<accession>A0A2T0W5R4</accession>
<protein>
    <submittedName>
        <fullName evidence="3">Uncharacterized protein</fullName>
    </submittedName>
</protein>
<dbReference type="RefSeq" id="WP_106194292.1">
    <property type="nucleotide sequence ID" value="NZ_PVTO01000017.1"/>
</dbReference>
<sequence length="295" mass="35379">MDKVEYLIKTFSRTRRKDYENYILNAVWQKINFLNMRPVTQQYVKGENNEYYLIDLYFPQINVGVEVDEAFHKNNIESDLKRELTIEEKLSSIREASLFELKRIDATLPLQNLMERIDIVAAEIKEKIVDMKISKWDTDVSIKERIKKNGYLSIDDFYRFRVITDVANQLFFKNYKGYQKASFVVNVDDEVAQVWFPTISTEAKEEHNQWLNYLNEDWSVITEENIREDGKTTNHQIGDLRVVFAKIKDNFGKFSYRYIGNFRLEEISEDNKVRRYQKVSDRLYINYENEQLLMK</sequence>
<evidence type="ECO:0000313" key="4">
    <source>
        <dbReference type="Proteomes" id="UP000238205"/>
    </source>
</evidence>
<dbReference type="InterPro" id="IPR048797">
    <property type="entry name" value="PvuRts1I-like_N"/>
</dbReference>
<dbReference type="Pfam" id="PF21598">
    <property type="entry name" value="PvuRts1I-like_N"/>
    <property type="match status" value="1"/>
</dbReference>
<evidence type="ECO:0000259" key="2">
    <source>
        <dbReference type="Pfam" id="PF21598"/>
    </source>
</evidence>
<evidence type="ECO:0000313" key="3">
    <source>
        <dbReference type="EMBL" id="PRY81416.1"/>
    </source>
</evidence>
<proteinExistence type="predicted"/>
<organism evidence="3 4">
    <name type="scientific">Alkalibacterium olivapovliticus</name>
    <dbReference type="NCBI Taxonomy" id="99907"/>
    <lineage>
        <taxon>Bacteria</taxon>
        <taxon>Bacillati</taxon>
        <taxon>Bacillota</taxon>
        <taxon>Bacilli</taxon>
        <taxon>Lactobacillales</taxon>
        <taxon>Carnobacteriaceae</taxon>
        <taxon>Alkalibacterium</taxon>
    </lineage>
</organism>